<dbReference type="NCBIfam" id="TIGR04057">
    <property type="entry name" value="SusC_RagA_signa"/>
    <property type="match status" value="1"/>
</dbReference>
<evidence type="ECO:0000256" key="8">
    <source>
        <dbReference type="SAM" id="Phobius"/>
    </source>
</evidence>
<evidence type="ECO:0000256" key="5">
    <source>
        <dbReference type="ARBA" id="ARBA00023136"/>
    </source>
</evidence>
<dbReference type="SUPFAM" id="SSF49464">
    <property type="entry name" value="Carboxypeptidase regulatory domain-like"/>
    <property type="match status" value="1"/>
</dbReference>
<evidence type="ECO:0000256" key="3">
    <source>
        <dbReference type="ARBA" id="ARBA00022452"/>
    </source>
</evidence>
<accession>A0A238YBJ3</accession>
<keyword evidence="2 7" id="KW-0813">Transport</keyword>
<dbReference type="InterPro" id="IPR012910">
    <property type="entry name" value="Plug_dom"/>
</dbReference>
<evidence type="ECO:0000259" key="9">
    <source>
        <dbReference type="Pfam" id="PF07715"/>
    </source>
</evidence>
<evidence type="ECO:0000256" key="1">
    <source>
        <dbReference type="ARBA" id="ARBA00004571"/>
    </source>
</evidence>
<proteinExistence type="inferred from homology"/>
<dbReference type="Pfam" id="PF07715">
    <property type="entry name" value="Plug"/>
    <property type="match status" value="1"/>
</dbReference>
<dbReference type="Gene3D" id="2.40.170.20">
    <property type="entry name" value="TonB-dependent receptor, beta-barrel domain"/>
    <property type="match status" value="1"/>
</dbReference>
<keyword evidence="11" id="KW-1185">Reference proteome</keyword>
<dbReference type="NCBIfam" id="TIGR04056">
    <property type="entry name" value="OMP_RagA_SusC"/>
    <property type="match status" value="1"/>
</dbReference>
<dbReference type="OrthoDB" id="9768177at2"/>
<evidence type="ECO:0000313" key="11">
    <source>
        <dbReference type="Proteomes" id="UP000198412"/>
    </source>
</evidence>
<keyword evidence="5 7" id="KW-0472">Membrane</keyword>
<feature type="transmembrane region" description="Helical" evidence="8">
    <location>
        <begin position="12"/>
        <end position="30"/>
    </location>
</feature>
<keyword evidence="8" id="KW-1133">Transmembrane helix</keyword>
<evidence type="ECO:0000313" key="10">
    <source>
        <dbReference type="EMBL" id="SNR68390.1"/>
    </source>
</evidence>
<gene>
    <name evidence="10" type="ORF">SAMN04488111_2446</name>
</gene>
<keyword evidence="4 7" id="KW-0812">Transmembrane</keyword>
<evidence type="ECO:0000256" key="6">
    <source>
        <dbReference type="ARBA" id="ARBA00023237"/>
    </source>
</evidence>
<evidence type="ECO:0000256" key="4">
    <source>
        <dbReference type="ARBA" id="ARBA00022692"/>
    </source>
</evidence>
<dbReference type="AlphaFoldDB" id="A0A238YBJ3"/>
<comment type="subcellular location">
    <subcellularLocation>
        <location evidence="1 7">Cell outer membrane</location>
        <topology evidence="1 7">Multi-pass membrane protein</topology>
    </subcellularLocation>
</comment>
<protein>
    <submittedName>
        <fullName evidence="10">TonB-linked outer membrane protein, SusC/RagA family</fullName>
    </submittedName>
</protein>
<dbReference type="RefSeq" id="WP_089378733.1">
    <property type="nucleotide sequence ID" value="NZ_FZNX01000004.1"/>
</dbReference>
<name>A0A238YBJ3_9FLAO</name>
<keyword evidence="3 7" id="KW-1134">Transmembrane beta strand</keyword>
<dbReference type="Proteomes" id="UP000198412">
    <property type="component" value="Unassembled WGS sequence"/>
</dbReference>
<comment type="similarity">
    <text evidence="7">Belongs to the TonB-dependent receptor family.</text>
</comment>
<sequence>MKKILINIGRSALCYAFYFMLLFNVTHLLANNLSIEYNASKLLSIQQINISGTITDIKGTPVAGATIQIKNTNKGSVSDVDGSYTIAALAGDILVFSALGYKSKTVLVDNQLTINIQLMDAITLLEEVTLNAGYYKVKDKERTGSIEKIKATAIEKQPVTNMLATMQGRMAGVNITQTTGTPGGGFEVQIRGQNSLRFDGNRPLYIIDGVPYASDPIGTGINSPVLPTQPSPLSSINPSQIESIEVLKDADATAIYGSRGANGVVLITTKKGKEGEIRFSSSISQGVGKVTQFMNLLKTPEYIAMREEAYANDGITDIPYYAYDINGTWDKTRYTDWQKELLGGTAMITDIQSAISGGTAQTQFLLSGNFNKQTTVYPGDFGYKKGNVLLNLSHTTENKKFTSTVSVGYTSQKNNQPRMDLMREAVSIPPNAPALYNDDGSLNWENNTFNNPLRNLEGLYEVKLNDMIANMVLSYQFTDNLQLKINTGYTTLNNNETTTIPSTEYNPAYGLGAEFSSLIASQATRESWIIEPQLNWNKTIGKGKLTALLGSTFQSQKGNQLVQYAFGFTSNSLIYNLASASNVYTLTSEESAYKYQAFFTRLNYNWQEKYIVNLTGRRDGSSRFGPGKQFANFWAVGAAWLFSKEKVLENSKILSFGKLRASYGITGSDQIGDYQYLDNYISTGINYNGVIGLQPARLFNPEFGWETNKKMEVALEAGFLKERVFLTTAWYNNRSSNQLSGMPLPGTTGFTSLQSNMDATVQNSGIEVTLRTVNIQKDEFSWISNFNSTWARNKLIEYPDLESSTYANQYVIGQPLNIQKVYHFTGVDPQTGIYTFKDVNDDGMLTGIEDKTTIKDFNPQYFGGLQNQLKYKDWQLDFLFQFVKQINYNAASYFGLPGSQTNQPVNVLNHWQQSGDIAPYPILTDGSNSEAVAAYYKYFESDGAISDASYIRLKNISLTYDVPLKKYQCKLFLEGQNLLTFTKYEGADPEFKSAGFLPPLRVFSAGVKVSF</sequence>
<dbReference type="Pfam" id="PF13715">
    <property type="entry name" value="CarbopepD_reg_2"/>
    <property type="match status" value="1"/>
</dbReference>
<reference evidence="11" key="1">
    <citation type="submission" date="2017-06" db="EMBL/GenBank/DDBJ databases">
        <authorList>
            <person name="Varghese N."/>
            <person name="Submissions S."/>
        </authorList>
    </citation>
    <scope>NUCLEOTIDE SEQUENCE [LARGE SCALE GENOMIC DNA]</scope>
    <source>
        <strain evidence="11">DSM 27993</strain>
    </source>
</reference>
<dbReference type="GO" id="GO:0009279">
    <property type="term" value="C:cell outer membrane"/>
    <property type="evidence" value="ECO:0007669"/>
    <property type="project" value="UniProtKB-SubCell"/>
</dbReference>
<evidence type="ECO:0000256" key="7">
    <source>
        <dbReference type="PROSITE-ProRule" id="PRU01360"/>
    </source>
</evidence>
<dbReference type="EMBL" id="FZNX01000004">
    <property type="protein sequence ID" value="SNR68390.1"/>
    <property type="molecule type" value="Genomic_DNA"/>
</dbReference>
<keyword evidence="6 7" id="KW-0998">Cell outer membrane</keyword>
<dbReference type="PROSITE" id="PS52016">
    <property type="entry name" value="TONB_DEPENDENT_REC_3"/>
    <property type="match status" value="1"/>
</dbReference>
<dbReference type="InterPro" id="IPR023997">
    <property type="entry name" value="TonB-dep_OMP_SusC/RagA_CS"/>
</dbReference>
<evidence type="ECO:0000256" key="2">
    <source>
        <dbReference type="ARBA" id="ARBA00022448"/>
    </source>
</evidence>
<dbReference type="Gene3D" id="2.60.40.1120">
    <property type="entry name" value="Carboxypeptidase-like, regulatory domain"/>
    <property type="match status" value="1"/>
</dbReference>
<feature type="domain" description="TonB-dependent receptor plug" evidence="9">
    <location>
        <begin position="140"/>
        <end position="264"/>
    </location>
</feature>
<organism evidence="10 11">
    <name type="scientific">Lutibacter flavus</name>
    <dbReference type="NCBI Taxonomy" id="691689"/>
    <lineage>
        <taxon>Bacteria</taxon>
        <taxon>Pseudomonadati</taxon>
        <taxon>Bacteroidota</taxon>
        <taxon>Flavobacteriia</taxon>
        <taxon>Flavobacteriales</taxon>
        <taxon>Flavobacteriaceae</taxon>
        <taxon>Lutibacter</taxon>
    </lineage>
</organism>
<dbReference type="InterPro" id="IPR023996">
    <property type="entry name" value="TonB-dep_OMP_SusC/RagA"/>
</dbReference>
<dbReference type="SUPFAM" id="SSF56935">
    <property type="entry name" value="Porins"/>
    <property type="match status" value="1"/>
</dbReference>
<dbReference type="InterPro" id="IPR036942">
    <property type="entry name" value="Beta-barrel_TonB_sf"/>
</dbReference>
<dbReference type="Gene3D" id="2.170.130.10">
    <property type="entry name" value="TonB-dependent receptor, plug domain"/>
    <property type="match status" value="1"/>
</dbReference>
<dbReference type="InterPro" id="IPR037066">
    <property type="entry name" value="Plug_dom_sf"/>
</dbReference>
<dbReference type="InterPro" id="IPR039426">
    <property type="entry name" value="TonB-dep_rcpt-like"/>
</dbReference>
<dbReference type="InterPro" id="IPR008969">
    <property type="entry name" value="CarboxyPept-like_regulatory"/>
</dbReference>